<dbReference type="EMBL" id="CP016171">
    <property type="protein sequence ID" value="ANN74313.1"/>
    <property type="molecule type" value="Genomic_DNA"/>
</dbReference>
<protein>
    <submittedName>
        <fullName evidence="2">Cupin</fullName>
    </submittedName>
</protein>
<dbReference type="Gene3D" id="2.60.120.10">
    <property type="entry name" value="Jelly Rolls"/>
    <property type="match status" value="1"/>
</dbReference>
<dbReference type="InterPro" id="IPR013096">
    <property type="entry name" value="Cupin_2"/>
</dbReference>
<accession>A0A193G3P5</accession>
<gene>
    <name evidence="2" type="ORF">BAU08_25765</name>
</gene>
<dbReference type="InterPro" id="IPR011051">
    <property type="entry name" value="RmlC_Cupin_sf"/>
</dbReference>
<evidence type="ECO:0000313" key="3">
    <source>
        <dbReference type="Proteomes" id="UP000092213"/>
    </source>
</evidence>
<sequence length="131" mass="14437">MKVFHGRVNGVPSEQRGATFTGVVWADPVMPSMDNVGINNVFFSPGARTHWHTHEYGQVLHVTAGQGWICLDGQEPQMIRQGDVVWIGPNERHWHGAAADTYMIHMATSLGKADWQDAVTDAQYPAQRAAG</sequence>
<evidence type="ECO:0000313" key="2">
    <source>
        <dbReference type="EMBL" id="ANN74313.1"/>
    </source>
</evidence>
<dbReference type="STRING" id="463025.BAU08_25765"/>
<dbReference type="PANTHER" id="PTHR43698:SF1">
    <property type="entry name" value="BLL4564 PROTEIN"/>
    <property type="match status" value="1"/>
</dbReference>
<dbReference type="SUPFAM" id="SSF51182">
    <property type="entry name" value="RmlC-like cupins"/>
    <property type="match status" value="1"/>
</dbReference>
<dbReference type="Proteomes" id="UP000092213">
    <property type="component" value="Chromosome"/>
</dbReference>
<dbReference type="CDD" id="cd02233">
    <property type="entry name" value="cupin_HNL-like"/>
    <property type="match status" value="1"/>
</dbReference>
<dbReference type="InterPro" id="IPR014710">
    <property type="entry name" value="RmlC-like_jellyroll"/>
</dbReference>
<evidence type="ECO:0000259" key="1">
    <source>
        <dbReference type="Pfam" id="PF07883"/>
    </source>
</evidence>
<organism evidence="2 3">
    <name type="scientific">Bordetella bronchialis</name>
    <dbReference type="NCBI Taxonomy" id="463025"/>
    <lineage>
        <taxon>Bacteria</taxon>
        <taxon>Pseudomonadati</taxon>
        <taxon>Pseudomonadota</taxon>
        <taxon>Betaproteobacteria</taxon>
        <taxon>Burkholderiales</taxon>
        <taxon>Alcaligenaceae</taxon>
        <taxon>Bordetella</taxon>
    </lineage>
</organism>
<dbReference type="RefSeq" id="WP_066672354.1">
    <property type="nucleotide sequence ID" value="NZ_CP016171.1"/>
</dbReference>
<dbReference type="AlphaFoldDB" id="A0A193G3P5"/>
<name>A0A193G3P5_9BORD</name>
<dbReference type="Pfam" id="PF07883">
    <property type="entry name" value="Cupin_2"/>
    <property type="match status" value="1"/>
</dbReference>
<feature type="domain" description="Cupin type-2" evidence="1">
    <location>
        <begin position="43"/>
        <end position="101"/>
    </location>
</feature>
<dbReference type="PANTHER" id="PTHR43698">
    <property type="entry name" value="RIBD C-TERMINAL DOMAIN CONTAINING PROTEIN"/>
    <property type="match status" value="1"/>
</dbReference>
<proteinExistence type="predicted"/>
<reference evidence="2 3" key="1">
    <citation type="submission" date="2016-06" db="EMBL/GenBank/DDBJ databases">
        <title>Complete genome sequences of Bordetella bronchialis and Bordetella flabilis.</title>
        <authorList>
            <person name="LiPuma J.J."/>
            <person name="Spilker T."/>
        </authorList>
    </citation>
    <scope>NUCLEOTIDE SEQUENCE [LARGE SCALE GENOMIC DNA]</scope>
    <source>
        <strain evidence="2 3">AU17976</strain>
    </source>
</reference>
<dbReference type="InterPro" id="IPR047263">
    <property type="entry name" value="HNL-like_cupin"/>
</dbReference>